<evidence type="ECO:0000256" key="1">
    <source>
        <dbReference type="ARBA" id="ARBA00022679"/>
    </source>
</evidence>
<protein>
    <submittedName>
        <fullName evidence="6">Homoserine kinase</fullName>
        <ecNumber evidence="6">2.7.1.39</ecNumber>
    </submittedName>
</protein>
<accession>A0A645I083</accession>
<reference evidence="6" key="1">
    <citation type="submission" date="2019-08" db="EMBL/GenBank/DDBJ databases">
        <authorList>
            <person name="Kucharzyk K."/>
            <person name="Murdoch R.W."/>
            <person name="Higgins S."/>
            <person name="Loffler F."/>
        </authorList>
    </citation>
    <scope>NUCLEOTIDE SEQUENCE</scope>
</reference>
<dbReference type="InterPro" id="IPR036554">
    <property type="entry name" value="GHMP_kinase_C_sf"/>
</dbReference>
<gene>
    <name evidence="6" type="primary">thrB_27</name>
    <name evidence="6" type="ORF">SDC9_192250</name>
</gene>
<dbReference type="AlphaFoldDB" id="A0A645I083"/>
<keyword evidence="4" id="KW-0067">ATP-binding</keyword>
<proteinExistence type="predicted"/>
<dbReference type="Pfam" id="PF08544">
    <property type="entry name" value="GHMP_kinases_C"/>
    <property type="match status" value="1"/>
</dbReference>
<evidence type="ECO:0000256" key="4">
    <source>
        <dbReference type="ARBA" id="ARBA00022840"/>
    </source>
</evidence>
<keyword evidence="1 6" id="KW-0808">Transferase</keyword>
<dbReference type="PRINTS" id="PR00958">
    <property type="entry name" value="HOMSERKINASE"/>
</dbReference>
<evidence type="ECO:0000259" key="5">
    <source>
        <dbReference type="Pfam" id="PF08544"/>
    </source>
</evidence>
<feature type="domain" description="GHMP kinase C-terminal" evidence="5">
    <location>
        <begin position="76"/>
        <end position="150"/>
    </location>
</feature>
<comment type="caution">
    <text evidence="6">The sequence shown here is derived from an EMBL/GenBank/DDBJ whole genome shotgun (WGS) entry which is preliminary data.</text>
</comment>
<keyword evidence="2" id="KW-0547">Nucleotide-binding</keyword>
<dbReference type="InterPro" id="IPR013750">
    <property type="entry name" value="GHMP_kinase_C_dom"/>
</dbReference>
<dbReference type="SUPFAM" id="SSF55060">
    <property type="entry name" value="GHMP Kinase, C-terminal domain"/>
    <property type="match status" value="1"/>
</dbReference>
<sequence length="172" mass="19285">MEGHPDNVAPAVYGGLTASIVEDNVAYCVNYNISDIIKFCALVPNFETSTQEARKLLPSEVSFKDAVFNISRTAVLLKALEEGDFKVINVSLKDKMHQKYRKTLIHEYDEIKKICIDNGSAAFFISGSGPTLMNITDDFDFPNKIYKSIKNMKNKWDIKLLTADKLGVTIIK</sequence>
<name>A0A645I083_9ZZZZ</name>
<evidence type="ECO:0000313" key="6">
    <source>
        <dbReference type="EMBL" id="MPN44685.1"/>
    </source>
</evidence>
<dbReference type="Gene3D" id="3.30.70.890">
    <property type="entry name" value="GHMP kinase, C-terminal domain"/>
    <property type="match status" value="1"/>
</dbReference>
<dbReference type="EMBL" id="VSSQ01103997">
    <property type="protein sequence ID" value="MPN44685.1"/>
    <property type="molecule type" value="Genomic_DNA"/>
</dbReference>
<dbReference type="EC" id="2.7.1.39" evidence="6"/>
<dbReference type="GO" id="GO:0004413">
    <property type="term" value="F:homoserine kinase activity"/>
    <property type="evidence" value="ECO:0007669"/>
    <property type="project" value="UniProtKB-EC"/>
</dbReference>
<dbReference type="GO" id="GO:0005524">
    <property type="term" value="F:ATP binding"/>
    <property type="evidence" value="ECO:0007669"/>
    <property type="project" value="UniProtKB-KW"/>
</dbReference>
<dbReference type="PANTHER" id="PTHR20861">
    <property type="entry name" value="HOMOSERINE/4-DIPHOSPHOCYTIDYL-2-C-METHYL-D-ERYTHRITOL KINASE"/>
    <property type="match status" value="1"/>
</dbReference>
<evidence type="ECO:0000256" key="3">
    <source>
        <dbReference type="ARBA" id="ARBA00022777"/>
    </source>
</evidence>
<evidence type="ECO:0000256" key="2">
    <source>
        <dbReference type="ARBA" id="ARBA00022741"/>
    </source>
</evidence>
<dbReference type="PANTHER" id="PTHR20861:SF1">
    <property type="entry name" value="HOMOSERINE KINASE"/>
    <property type="match status" value="1"/>
</dbReference>
<keyword evidence="3 6" id="KW-0418">Kinase</keyword>
<organism evidence="6">
    <name type="scientific">bioreactor metagenome</name>
    <dbReference type="NCBI Taxonomy" id="1076179"/>
    <lineage>
        <taxon>unclassified sequences</taxon>
        <taxon>metagenomes</taxon>
        <taxon>ecological metagenomes</taxon>
    </lineage>
</organism>